<proteinExistence type="inferred from homology"/>
<dbReference type="GO" id="GO:0046872">
    <property type="term" value="F:metal ion binding"/>
    <property type="evidence" value="ECO:0007669"/>
    <property type="project" value="UniProtKB-KW"/>
</dbReference>
<comment type="caution">
    <text evidence="8">The sequence shown here is derived from an EMBL/GenBank/DDBJ whole genome shotgun (WGS) entry which is preliminary data.</text>
</comment>
<dbReference type="Pfam" id="PF01750">
    <property type="entry name" value="HycI"/>
    <property type="match status" value="1"/>
</dbReference>
<dbReference type="Proteomes" id="UP000184001">
    <property type="component" value="Unassembled WGS sequence"/>
</dbReference>
<keyword evidence="4 7" id="KW-0479">Metal-binding</keyword>
<dbReference type="PANTHER" id="PTHR30302">
    <property type="entry name" value="HYDROGENASE 1 MATURATION PROTEASE"/>
    <property type="match status" value="1"/>
</dbReference>
<keyword evidence="6" id="KW-0378">Hydrolase</keyword>
<name>A0A8G2C7K0_9BACT</name>
<feature type="binding site" evidence="7">
    <location>
        <position position="32"/>
    </location>
    <ligand>
        <name>Ni(2+)</name>
        <dbReference type="ChEBI" id="CHEBI:49786"/>
    </ligand>
</feature>
<gene>
    <name evidence="8" type="ORF">SAMN05660830_00580</name>
</gene>
<evidence type="ECO:0000256" key="6">
    <source>
        <dbReference type="ARBA" id="ARBA00022801"/>
    </source>
</evidence>
<dbReference type="InterPro" id="IPR000671">
    <property type="entry name" value="Peptidase_A31"/>
</dbReference>
<dbReference type="InterPro" id="IPR004419">
    <property type="entry name" value="Pept_A31_hyd_express"/>
</dbReference>
<comment type="similarity">
    <text evidence="1">Belongs to the peptidase A31 family.</text>
</comment>
<feature type="binding site" evidence="7">
    <location>
        <position position="78"/>
    </location>
    <ligand>
        <name>Ni(2+)</name>
        <dbReference type="ChEBI" id="CHEBI:49786"/>
    </ligand>
</feature>
<evidence type="ECO:0000256" key="3">
    <source>
        <dbReference type="ARBA" id="ARBA00022670"/>
    </source>
</evidence>
<dbReference type="GO" id="GO:0008047">
    <property type="term" value="F:enzyme activator activity"/>
    <property type="evidence" value="ECO:0007669"/>
    <property type="project" value="InterPro"/>
</dbReference>
<keyword evidence="2 7" id="KW-0533">Nickel</keyword>
<dbReference type="InterPro" id="IPR023430">
    <property type="entry name" value="Pept_HybD-like_dom_sf"/>
</dbReference>
<evidence type="ECO:0000256" key="4">
    <source>
        <dbReference type="ARBA" id="ARBA00022723"/>
    </source>
</evidence>
<dbReference type="EMBL" id="FQZR01000002">
    <property type="protein sequence ID" value="SHI65502.1"/>
    <property type="molecule type" value="Genomic_DNA"/>
</dbReference>
<evidence type="ECO:0000256" key="1">
    <source>
        <dbReference type="ARBA" id="ARBA00006814"/>
    </source>
</evidence>
<feature type="binding site" evidence="7">
    <location>
        <position position="108"/>
    </location>
    <ligand>
        <name>Ni(2+)</name>
        <dbReference type="ChEBI" id="CHEBI:49786"/>
    </ligand>
</feature>
<evidence type="ECO:0000256" key="5">
    <source>
        <dbReference type="ARBA" id="ARBA00022750"/>
    </source>
</evidence>
<evidence type="ECO:0000256" key="2">
    <source>
        <dbReference type="ARBA" id="ARBA00022596"/>
    </source>
</evidence>
<dbReference type="NCBIfam" id="TIGR00072">
    <property type="entry name" value="hydrog_prot"/>
    <property type="match status" value="1"/>
</dbReference>
<dbReference type="CDD" id="cd06062">
    <property type="entry name" value="H2MP_MemB-H2up"/>
    <property type="match status" value="1"/>
</dbReference>
<organism evidence="8 9">
    <name type="scientific">Halodesulfovibrio aestuarii</name>
    <dbReference type="NCBI Taxonomy" id="126333"/>
    <lineage>
        <taxon>Bacteria</taxon>
        <taxon>Pseudomonadati</taxon>
        <taxon>Thermodesulfobacteriota</taxon>
        <taxon>Desulfovibrionia</taxon>
        <taxon>Desulfovibrionales</taxon>
        <taxon>Desulfovibrionaceae</taxon>
        <taxon>Halodesulfovibrio</taxon>
    </lineage>
</organism>
<accession>A0A8G2C7K0</accession>
<reference evidence="8 9" key="1">
    <citation type="submission" date="2016-11" db="EMBL/GenBank/DDBJ databases">
        <authorList>
            <person name="Varghese N."/>
            <person name="Submissions S."/>
        </authorList>
    </citation>
    <scope>NUCLEOTIDE SEQUENCE [LARGE SCALE GENOMIC DNA]</scope>
    <source>
        <strain evidence="8 9">DSM 17919</strain>
    </source>
</reference>
<dbReference type="PANTHER" id="PTHR30302:SF1">
    <property type="entry name" value="HYDROGENASE 2 MATURATION PROTEASE"/>
    <property type="match status" value="1"/>
</dbReference>
<dbReference type="SUPFAM" id="SSF53163">
    <property type="entry name" value="HybD-like"/>
    <property type="match status" value="1"/>
</dbReference>
<dbReference type="GO" id="GO:0004190">
    <property type="term" value="F:aspartic-type endopeptidase activity"/>
    <property type="evidence" value="ECO:0007669"/>
    <property type="project" value="UniProtKB-KW"/>
</dbReference>
<sequence length="174" mass="18959">MAALASEATKDIMNNSPEILVLGVGNTLYTDEGLGVRAVEQLSSSYNFSDNVTLFDGGTLGMKLMDHIVQYDKLIVVDAVLCGDEAGSIYRLVGEDLRKSLGFNNSMHQTDLVDTLIFCELVGNRPDTVVIGMEPSDYQTMNLNLSSEVACKLDSMCDIVLQEITESGGKFFKK</sequence>
<evidence type="ECO:0000313" key="9">
    <source>
        <dbReference type="Proteomes" id="UP000184001"/>
    </source>
</evidence>
<evidence type="ECO:0000256" key="7">
    <source>
        <dbReference type="PIRSR" id="PIRSR604419-1"/>
    </source>
</evidence>
<dbReference type="PRINTS" id="PR00446">
    <property type="entry name" value="HYDRGNUPTAKE"/>
</dbReference>
<dbReference type="Gene3D" id="3.40.50.1450">
    <property type="entry name" value="HybD-like"/>
    <property type="match status" value="1"/>
</dbReference>
<keyword evidence="3 8" id="KW-0645">Protease</keyword>
<dbReference type="GO" id="GO:0016485">
    <property type="term" value="P:protein processing"/>
    <property type="evidence" value="ECO:0007669"/>
    <property type="project" value="InterPro"/>
</dbReference>
<dbReference type="NCBIfam" id="TIGR00140">
    <property type="entry name" value="hupD"/>
    <property type="match status" value="1"/>
</dbReference>
<protein>
    <submittedName>
        <fullName evidence="8">Hydrogenase maturation protease</fullName>
    </submittedName>
</protein>
<keyword evidence="5" id="KW-0064">Aspartyl protease</keyword>
<evidence type="ECO:0000313" key="8">
    <source>
        <dbReference type="EMBL" id="SHI65502.1"/>
    </source>
</evidence>
<dbReference type="AlphaFoldDB" id="A0A8G2C7K0"/>